<evidence type="ECO:0000259" key="4">
    <source>
        <dbReference type="Pfam" id="PF13458"/>
    </source>
</evidence>
<evidence type="ECO:0000256" key="2">
    <source>
        <dbReference type="ARBA" id="ARBA00022729"/>
    </source>
</evidence>
<sequence>MRKISTAVMAGAIALTLSVAGCSTKGGSTGAQKSSKGGIKTDFGVTDSTINLGMLVDESGVFKVIGIAQAEGSELWADDVNAAGGVCGRQIKIETRDDGYNAEKAVTLYAAMKGNLVGMLQVLGSPIVAALKSQILSDNMLSIPASWATGNLASPAILQVGSTYAIEMINAMSYVQKQGLIKDGDKLGIIYITGEYGGDGLLGAQHYVASHNQTLVPIQVTGDNNDMSSAITQLKSKGVSAVLVTTTPVQMGSAATQMAAQGLGALPLIGVNPTFDPTLLQTPAKSALGHYYRGTFIAPFDANKPITQKIAKEYEAKYKDPEQDGINIGYSFGLAYQAVLERACKDKDMTRQGLMTAARKIKVDTQGLTAPLDYSKQGDVATRSTFVEQVDPAAKGSLKIVQELNESPEAKSFNIPSAK</sequence>
<gene>
    <name evidence="5" type="ORF">CLV47_10524</name>
</gene>
<dbReference type="AlphaFoldDB" id="A0A2T1A1D6"/>
<keyword evidence="2 3" id="KW-0732">Signal</keyword>
<dbReference type="PANTHER" id="PTHR47235:SF1">
    <property type="entry name" value="BLR6548 PROTEIN"/>
    <property type="match status" value="1"/>
</dbReference>
<keyword evidence="6" id="KW-1185">Reference proteome</keyword>
<dbReference type="EMBL" id="PVUE01000005">
    <property type="protein sequence ID" value="PRZ42406.1"/>
    <property type="molecule type" value="Genomic_DNA"/>
</dbReference>
<dbReference type="SUPFAM" id="SSF53822">
    <property type="entry name" value="Periplasmic binding protein-like I"/>
    <property type="match status" value="1"/>
</dbReference>
<dbReference type="Proteomes" id="UP000237752">
    <property type="component" value="Unassembled WGS sequence"/>
</dbReference>
<proteinExistence type="inferred from homology"/>
<dbReference type="InterPro" id="IPR028082">
    <property type="entry name" value="Peripla_BP_I"/>
</dbReference>
<feature type="signal peptide" evidence="3">
    <location>
        <begin position="1"/>
        <end position="20"/>
    </location>
</feature>
<feature type="chain" id="PRO_5038904581" evidence="3">
    <location>
        <begin position="21"/>
        <end position="419"/>
    </location>
</feature>
<dbReference type="InterPro" id="IPR028081">
    <property type="entry name" value="Leu-bd"/>
</dbReference>
<dbReference type="Gene3D" id="3.40.50.2300">
    <property type="match status" value="2"/>
</dbReference>
<reference evidence="5 6" key="1">
    <citation type="submission" date="2018-03" db="EMBL/GenBank/DDBJ databases">
        <title>Genomic Encyclopedia of Archaeal and Bacterial Type Strains, Phase II (KMG-II): from individual species to whole genera.</title>
        <authorList>
            <person name="Goeker M."/>
        </authorList>
    </citation>
    <scope>NUCLEOTIDE SEQUENCE [LARGE SCALE GENOMIC DNA]</scope>
    <source>
        <strain evidence="5 6">DSM 100065</strain>
    </source>
</reference>
<dbReference type="RefSeq" id="WP_106348451.1">
    <property type="nucleotide sequence ID" value="NZ_PVUE01000005.1"/>
</dbReference>
<organism evidence="5 6">
    <name type="scientific">Antricoccus suffuscus</name>
    <dbReference type="NCBI Taxonomy" id="1629062"/>
    <lineage>
        <taxon>Bacteria</taxon>
        <taxon>Bacillati</taxon>
        <taxon>Actinomycetota</taxon>
        <taxon>Actinomycetes</taxon>
        <taxon>Geodermatophilales</taxon>
        <taxon>Antricoccaceae</taxon>
        <taxon>Antricoccus</taxon>
    </lineage>
</organism>
<comment type="caution">
    <text evidence="5">The sequence shown here is derived from an EMBL/GenBank/DDBJ whole genome shotgun (WGS) entry which is preliminary data.</text>
</comment>
<name>A0A2T1A1D6_9ACTN</name>
<dbReference type="PROSITE" id="PS51257">
    <property type="entry name" value="PROKAR_LIPOPROTEIN"/>
    <property type="match status" value="1"/>
</dbReference>
<accession>A0A2T1A1D6</accession>
<evidence type="ECO:0000313" key="6">
    <source>
        <dbReference type="Proteomes" id="UP000237752"/>
    </source>
</evidence>
<evidence type="ECO:0000313" key="5">
    <source>
        <dbReference type="EMBL" id="PRZ42406.1"/>
    </source>
</evidence>
<evidence type="ECO:0000256" key="3">
    <source>
        <dbReference type="SAM" id="SignalP"/>
    </source>
</evidence>
<feature type="domain" description="Leucine-binding protein" evidence="4">
    <location>
        <begin position="49"/>
        <end position="391"/>
    </location>
</feature>
<dbReference type="PANTHER" id="PTHR47235">
    <property type="entry name" value="BLR6548 PROTEIN"/>
    <property type="match status" value="1"/>
</dbReference>
<evidence type="ECO:0000256" key="1">
    <source>
        <dbReference type="ARBA" id="ARBA00010062"/>
    </source>
</evidence>
<dbReference type="OrthoDB" id="26870at2"/>
<comment type="similarity">
    <text evidence="1">Belongs to the leucine-binding protein family.</text>
</comment>
<protein>
    <submittedName>
        <fullName evidence="5">ABC-type branched-subunit amino acid transport system substrate-binding protein</fullName>
    </submittedName>
</protein>
<dbReference type="Pfam" id="PF13458">
    <property type="entry name" value="Peripla_BP_6"/>
    <property type="match status" value="1"/>
</dbReference>